<gene>
    <name evidence="4" type="ORF">SCLO_1005570</name>
</gene>
<dbReference type="PANTHER" id="PTHR30441">
    <property type="entry name" value="DUF748 DOMAIN-CONTAINING PROTEIN"/>
    <property type="match status" value="1"/>
</dbReference>
<dbReference type="InterPro" id="IPR007844">
    <property type="entry name" value="AsmA"/>
</dbReference>
<protein>
    <submittedName>
        <fullName evidence="4">AsmA family protein</fullName>
    </submittedName>
</protein>
<dbReference type="RefSeq" id="WP_231923334.1">
    <property type="nucleotide sequence ID" value="NZ_AP017655.1"/>
</dbReference>
<feature type="transmembrane region" description="Helical" evidence="2">
    <location>
        <begin position="21"/>
        <end position="42"/>
    </location>
</feature>
<dbReference type="PANTHER" id="PTHR30441:SF4">
    <property type="entry name" value="PROTEIN ASMA"/>
    <property type="match status" value="1"/>
</dbReference>
<sequence length="683" mass="73469">MTTARRDADPAASRHRRRLHGLRNAILIFLGVVVAIWLILFITKGRFLKHPFESIASSITERTVRVGGDFQLYFAPLRVKFVAEDLDVSNPRWAKQASLFSAKRIEAYIAPFSLIFGRKRFHTLHLVEGKADLEWDARRERNTWTFGDGTAGKPFELPRIGRANVSGLVVRYVDPKTPLLAHLRIAPVTSSDARIGRTIGVHGDGRFRDTPFRVAARLLSPDASVSGGENKLALRASTARNVIDVAGTLPTLTEFEGVPLQVRAQGRDLSDLLAVIGVAIPHTRRYALDARLVKDGEVYRFTGMTGSFGQSDLAGRFTIRNAGRLRIDAALTTRRLDIIDAAPFIGYNPDIVAAKGAVAAAAATGASARRVLPDAELPVATMQSFDAGLDWKIAMVRSKNVPVSNIAMKLALENGRLELSPLTFSMARGDVISDLVFDTRPRPSAIRYDIRLASTPMGRLLAGYGVADSGTTGTIHGRIRLDGRGDTIHDSLATSSGRIAFVMPQGTVWTRNAQLSELDIGTFISKMFQGKLKKPIEVNCGLVAFTVRNGIATTDPILIDTSKNVVTGRGGFRFDTEAIDIAIRADGKKFSLFSGQSPVGIGGHFADPSLQVISPQLLGRAGAGLGLATVAAPLVGLLAFVDVGDARSAACGPVLAGARAVAQRTSKGEARKDVGNGRDRKSD</sequence>
<evidence type="ECO:0000259" key="3">
    <source>
        <dbReference type="Pfam" id="PF05170"/>
    </source>
</evidence>
<evidence type="ECO:0000313" key="4">
    <source>
        <dbReference type="EMBL" id="BAV63597.1"/>
    </source>
</evidence>
<evidence type="ECO:0000313" key="5">
    <source>
        <dbReference type="Proteomes" id="UP000218272"/>
    </source>
</evidence>
<dbReference type="EMBL" id="AP017655">
    <property type="protein sequence ID" value="BAV63597.1"/>
    <property type="molecule type" value="Genomic_DNA"/>
</dbReference>
<dbReference type="KEGG" id="sclo:SCLO_1005570"/>
<name>A0A1E1EZA8_9SPHN</name>
<feature type="compositionally biased region" description="Basic and acidic residues" evidence="1">
    <location>
        <begin position="666"/>
        <end position="683"/>
    </location>
</feature>
<dbReference type="Pfam" id="PF05170">
    <property type="entry name" value="AsmA"/>
    <property type="match status" value="1"/>
</dbReference>
<keyword evidence="2" id="KW-0812">Transmembrane</keyword>
<keyword evidence="5" id="KW-1185">Reference proteome</keyword>
<feature type="region of interest" description="Disordered" evidence="1">
    <location>
        <begin position="662"/>
        <end position="683"/>
    </location>
</feature>
<dbReference type="GO" id="GO:0090313">
    <property type="term" value="P:regulation of protein targeting to membrane"/>
    <property type="evidence" value="ECO:0007669"/>
    <property type="project" value="TreeGrafter"/>
</dbReference>
<evidence type="ECO:0000256" key="2">
    <source>
        <dbReference type="SAM" id="Phobius"/>
    </source>
</evidence>
<evidence type="ECO:0000256" key="1">
    <source>
        <dbReference type="SAM" id="MobiDB-lite"/>
    </source>
</evidence>
<dbReference type="InterPro" id="IPR052894">
    <property type="entry name" value="AsmA-related"/>
</dbReference>
<dbReference type="AlphaFoldDB" id="A0A1E1EZA8"/>
<proteinExistence type="predicted"/>
<keyword evidence="2" id="KW-1133">Transmembrane helix</keyword>
<dbReference type="Proteomes" id="UP000218272">
    <property type="component" value="Chromosome SCLO_1"/>
</dbReference>
<dbReference type="GO" id="GO:0005886">
    <property type="term" value="C:plasma membrane"/>
    <property type="evidence" value="ECO:0007669"/>
    <property type="project" value="TreeGrafter"/>
</dbReference>
<accession>A0A1E1EZA8</accession>
<reference evidence="4 5" key="1">
    <citation type="submission" date="2016-10" db="EMBL/GenBank/DDBJ databases">
        <title>Complete Genome Sequence of the Nonylphenol-Degrading Bacterium Sphingobium cloacae JCM 10874T.</title>
        <authorList>
            <person name="Ootsuka M."/>
            <person name="Nishizawa T."/>
            <person name="Ohta H."/>
        </authorList>
    </citation>
    <scope>NUCLEOTIDE SEQUENCE [LARGE SCALE GENOMIC DNA]</scope>
    <source>
        <strain evidence="4 5">JCM 10874</strain>
    </source>
</reference>
<keyword evidence="2" id="KW-0472">Membrane</keyword>
<organism evidence="4 5">
    <name type="scientific">Sphingobium cloacae</name>
    <dbReference type="NCBI Taxonomy" id="120107"/>
    <lineage>
        <taxon>Bacteria</taxon>
        <taxon>Pseudomonadati</taxon>
        <taxon>Pseudomonadota</taxon>
        <taxon>Alphaproteobacteria</taxon>
        <taxon>Sphingomonadales</taxon>
        <taxon>Sphingomonadaceae</taxon>
        <taxon>Sphingobium</taxon>
    </lineage>
</organism>
<feature type="domain" description="AsmA" evidence="3">
    <location>
        <begin position="300"/>
        <end position="554"/>
    </location>
</feature>